<evidence type="ECO:0000256" key="1">
    <source>
        <dbReference type="ARBA" id="ARBA00005495"/>
    </source>
</evidence>
<dbReference type="SUPFAM" id="SSF51316">
    <property type="entry name" value="Mss4-like"/>
    <property type="match status" value="1"/>
</dbReference>
<keyword evidence="2" id="KW-0479">Metal-binding</keyword>
<dbReference type="OrthoDB" id="7765631at2"/>
<dbReference type="RefSeq" id="WP_155585341.1">
    <property type="nucleotide sequence ID" value="NZ_JBHSTH010000022.1"/>
</dbReference>
<dbReference type="InterPro" id="IPR006913">
    <property type="entry name" value="CENP-V/GFA"/>
</dbReference>
<evidence type="ECO:0000256" key="2">
    <source>
        <dbReference type="ARBA" id="ARBA00022723"/>
    </source>
</evidence>
<comment type="similarity">
    <text evidence="1">Belongs to the Gfa family.</text>
</comment>
<dbReference type="Gene3D" id="3.90.1590.10">
    <property type="entry name" value="glutathione-dependent formaldehyde- activating enzyme (gfa)"/>
    <property type="match status" value="1"/>
</dbReference>
<comment type="caution">
    <text evidence="6">The sequence shown here is derived from an EMBL/GenBank/DDBJ whole genome shotgun (WGS) entry which is preliminary data.</text>
</comment>
<evidence type="ECO:0000256" key="4">
    <source>
        <dbReference type="ARBA" id="ARBA00023239"/>
    </source>
</evidence>
<evidence type="ECO:0000313" key="6">
    <source>
        <dbReference type="EMBL" id="MUF07190.1"/>
    </source>
</evidence>
<dbReference type="PROSITE" id="PS51891">
    <property type="entry name" value="CENP_V_GFA"/>
    <property type="match status" value="1"/>
</dbReference>
<evidence type="ECO:0000313" key="7">
    <source>
        <dbReference type="Proteomes" id="UP000438196"/>
    </source>
</evidence>
<keyword evidence="7" id="KW-1185">Reference proteome</keyword>
<keyword evidence="3" id="KW-0862">Zinc</keyword>
<dbReference type="GO" id="GO:0046872">
    <property type="term" value="F:metal ion binding"/>
    <property type="evidence" value="ECO:0007669"/>
    <property type="project" value="UniProtKB-KW"/>
</dbReference>
<protein>
    <submittedName>
        <fullName evidence="6">Aldehyde-activating protein</fullName>
    </submittedName>
</protein>
<dbReference type="AlphaFoldDB" id="A0A6I3W923"/>
<sequence length="152" mass="16686">MSVDGFSQDGGCRCNRVRFSITQKPVITMACHCTGCQKMTSSAFSLSALVPSSGFTVTLGDPVIGGLHGVDRHYCCPHCMSWLFTRPNDVEEFINVRAVMLDDANDYVPYMETWTSEKLPWASTPAVHSFAQLPAREAFPGLLQAYAERDGA</sequence>
<feature type="domain" description="CENP-V/GFA" evidence="5">
    <location>
        <begin position="8"/>
        <end position="111"/>
    </location>
</feature>
<name>A0A6I3W923_9PSED</name>
<reference evidence="6 7" key="1">
    <citation type="submission" date="2019-11" db="EMBL/GenBank/DDBJ databases">
        <title>Pseudomonas karstica sp. nov. and Pseudomonas spelaei sp. nov. from karst caves.</title>
        <authorList>
            <person name="Zeman M."/>
        </authorList>
    </citation>
    <scope>NUCLEOTIDE SEQUENCE [LARGE SCALE GENOMIC DNA]</scope>
    <source>
        <strain evidence="6 7">CCM 7893</strain>
    </source>
</reference>
<dbReference type="GO" id="GO:0016846">
    <property type="term" value="F:carbon-sulfur lyase activity"/>
    <property type="evidence" value="ECO:0007669"/>
    <property type="project" value="InterPro"/>
</dbReference>
<gene>
    <name evidence="6" type="ORF">GNF76_22815</name>
</gene>
<dbReference type="EMBL" id="WNNK01000022">
    <property type="protein sequence ID" value="MUF07190.1"/>
    <property type="molecule type" value="Genomic_DNA"/>
</dbReference>
<dbReference type="Pfam" id="PF04828">
    <property type="entry name" value="GFA"/>
    <property type="match status" value="1"/>
</dbReference>
<accession>A0A6I3W923</accession>
<dbReference type="InterPro" id="IPR011057">
    <property type="entry name" value="Mss4-like_sf"/>
</dbReference>
<dbReference type="Proteomes" id="UP000438196">
    <property type="component" value="Unassembled WGS sequence"/>
</dbReference>
<evidence type="ECO:0000259" key="5">
    <source>
        <dbReference type="PROSITE" id="PS51891"/>
    </source>
</evidence>
<organism evidence="6 7">
    <name type="scientific">Pseudomonas spelaei</name>
    <dbReference type="NCBI Taxonomy" id="1055469"/>
    <lineage>
        <taxon>Bacteria</taxon>
        <taxon>Pseudomonadati</taxon>
        <taxon>Pseudomonadota</taxon>
        <taxon>Gammaproteobacteria</taxon>
        <taxon>Pseudomonadales</taxon>
        <taxon>Pseudomonadaceae</taxon>
        <taxon>Pseudomonas</taxon>
    </lineage>
</organism>
<keyword evidence="4" id="KW-0456">Lyase</keyword>
<dbReference type="PANTHER" id="PTHR33337">
    <property type="entry name" value="GFA DOMAIN-CONTAINING PROTEIN"/>
    <property type="match status" value="1"/>
</dbReference>
<proteinExistence type="inferred from homology"/>
<evidence type="ECO:0000256" key="3">
    <source>
        <dbReference type="ARBA" id="ARBA00022833"/>
    </source>
</evidence>
<dbReference type="PANTHER" id="PTHR33337:SF40">
    <property type="entry name" value="CENP-V_GFA DOMAIN-CONTAINING PROTEIN-RELATED"/>
    <property type="match status" value="1"/>
</dbReference>